<protein>
    <recommendedName>
        <fullName evidence="6">Jacalin-type lectin domain-containing protein</fullName>
    </recommendedName>
</protein>
<feature type="chain" id="PRO_5044609309" description="Jacalin-type lectin domain-containing protein" evidence="1">
    <location>
        <begin position="23"/>
        <end position="167"/>
    </location>
</feature>
<feature type="signal peptide" evidence="1">
    <location>
        <begin position="1"/>
        <end position="22"/>
    </location>
</feature>
<dbReference type="Pfam" id="PF11578">
    <property type="entry name" value="DUF3237"/>
    <property type="match status" value="1"/>
</dbReference>
<evidence type="ECO:0000313" key="5">
    <source>
        <dbReference type="Proteomes" id="UP001175353"/>
    </source>
</evidence>
<dbReference type="EMBL" id="NAJP01000084">
    <property type="protein sequence ID" value="TKA33881.1"/>
    <property type="molecule type" value="Genomic_DNA"/>
</dbReference>
<evidence type="ECO:0000313" key="2">
    <source>
        <dbReference type="EMBL" id="KAK1007834.1"/>
    </source>
</evidence>
<keyword evidence="1" id="KW-0732">Signal</keyword>
<dbReference type="EMBL" id="JAUJLE010000017">
    <property type="protein sequence ID" value="KAK1007834.1"/>
    <property type="molecule type" value="Genomic_DNA"/>
</dbReference>
<evidence type="ECO:0000313" key="3">
    <source>
        <dbReference type="EMBL" id="TKA33881.1"/>
    </source>
</evidence>
<evidence type="ECO:0000256" key="1">
    <source>
        <dbReference type="SAM" id="SignalP"/>
    </source>
</evidence>
<dbReference type="Proteomes" id="UP000310066">
    <property type="component" value="Unassembled WGS sequence"/>
</dbReference>
<dbReference type="OrthoDB" id="5419179at2759"/>
<organism evidence="3 4">
    <name type="scientific">Friedmanniomyces endolithicus</name>
    <dbReference type="NCBI Taxonomy" id="329885"/>
    <lineage>
        <taxon>Eukaryota</taxon>
        <taxon>Fungi</taxon>
        <taxon>Dikarya</taxon>
        <taxon>Ascomycota</taxon>
        <taxon>Pezizomycotina</taxon>
        <taxon>Dothideomycetes</taxon>
        <taxon>Dothideomycetidae</taxon>
        <taxon>Mycosphaerellales</taxon>
        <taxon>Teratosphaeriaceae</taxon>
        <taxon>Friedmanniomyces</taxon>
    </lineage>
</organism>
<comment type="caution">
    <text evidence="3">The sequence shown here is derived from an EMBL/GenBank/DDBJ whole genome shotgun (WGS) entry which is preliminary data.</text>
</comment>
<reference evidence="2" key="2">
    <citation type="submission" date="2023-06" db="EMBL/GenBank/DDBJ databases">
        <title>Black Yeasts Isolated from many extreme environments.</title>
        <authorList>
            <person name="Coleine C."/>
            <person name="Stajich J.E."/>
            <person name="Selbmann L."/>
        </authorList>
    </citation>
    <scope>NUCLEOTIDE SEQUENCE</scope>
    <source>
        <strain evidence="2">CCFEE 5200</strain>
    </source>
</reference>
<accession>A0A4U0UEC6</accession>
<name>A0A4U0UEC6_9PEZI</name>
<evidence type="ECO:0000313" key="4">
    <source>
        <dbReference type="Proteomes" id="UP000310066"/>
    </source>
</evidence>
<keyword evidence="5" id="KW-1185">Reference proteome</keyword>
<sequence>MHAAKIYPALLALFTMLRPVTAQNTTTVTPVLTPVFTAQVFLGALVGPISIYGGAQIVEPITHGSINGTALNGTISAGGAAAIGVYANQTVHKTFVEVWGKTDDGMPFFVQVNGIGGVTGQFGSASVTIGGRYAYLENQFILVSLTDNEANPPTAATIQGWLVSRTA</sequence>
<reference evidence="3 4" key="1">
    <citation type="submission" date="2017-03" db="EMBL/GenBank/DDBJ databases">
        <title>Genomes of endolithic fungi from Antarctica.</title>
        <authorList>
            <person name="Coleine C."/>
            <person name="Masonjones S."/>
            <person name="Stajich J.E."/>
        </authorList>
    </citation>
    <scope>NUCLEOTIDE SEQUENCE [LARGE SCALE GENOMIC DNA]</scope>
    <source>
        <strain evidence="3 4">CCFEE 5311</strain>
    </source>
</reference>
<evidence type="ECO:0008006" key="6">
    <source>
        <dbReference type="Google" id="ProtNLM"/>
    </source>
</evidence>
<gene>
    <name evidence="3" type="ORF">B0A54_14269</name>
    <name evidence="2" type="ORF">LTR91_003364</name>
</gene>
<dbReference type="Proteomes" id="UP001175353">
    <property type="component" value="Unassembled WGS sequence"/>
</dbReference>
<dbReference type="Gene3D" id="2.40.160.20">
    <property type="match status" value="1"/>
</dbReference>
<dbReference type="AlphaFoldDB" id="A0A4U0UEC6"/>
<proteinExistence type="predicted"/>